<dbReference type="STRING" id="264462.Bd2171"/>
<dbReference type="GeneID" id="93013110"/>
<sequence>MTLFPLALILFFSTSPSIASEVSAPLADYGSITLSDDKKGLQLRLSLNAPPFTMYSFRLVNNCQQQKPEHFRTRQPLAGSIITNREGYAQSTRTFHRETIQRLRQSGLNAVVFFVHDHKTLRFLTCSEFRTTFMDPEYNWWNEQFSPLLIPNEESPRQ</sequence>
<accession>Q6ML50</accession>
<proteinExistence type="predicted"/>
<keyword evidence="3" id="KW-1185">Reference proteome</keyword>
<dbReference type="RefSeq" id="WP_011164609.1">
    <property type="nucleotide sequence ID" value="NC_005363.1"/>
</dbReference>
<dbReference type="HOGENOM" id="CLU_1665986_0_0_7"/>
<evidence type="ECO:0000313" key="2">
    <source>
        <dbReference type="EMBL" id="CAE80007.1"/>
    </source>
</evidence>
<dbReference type="EMBL" id="BX842651">
    <property type="protein sequence ID" value="CAE80007.1"/>
    <property type="molecule type" value="Genomic_DNA"/>
</dbReference>
<keyword evidence="1" id="KW-0732">Signal</keyword>
<dbReference type="AlphaFoldDB" id="Q6ML50"/>
<dbReference type="Proteomes" id="UP000008080">
    <property type="component" value="Chromosome"/>
</dbReference>
<dbReference type="KEGG" id="bba:Bd2171"/>
<feature type="signal peptide" evidence="1">
    <location>
        <begin position="1"/>
        <end position="19"/>
    </location>
</feature>
<gene>
    <name evidence="2" type="ordered locus">Bd2171</name>
</gene>
<protein>
    <submittedName>
        <fullName evidence="2">Uncharacterized protein</fullName>
    </submittedName>
</protein>
<evidence type="ECO:0000313" key="3">
    <source>
        <dbReference type="Proteomes" id="UP000008080"/>
    </source>
</evidence>
<evidence type="ECO:0000256" key="1">
    <source>
        <dbReference type="SAM" id="SignalP"/>
    </source>
</evidence>
<organism evidence="2 3">
    <name type="scientific">Bdellovibrio bacteriovorus (strain ATCC 15356 / DSM 50701 / NCIMB 9529 / HD100)</name>
    <dbReference type="NCBI Taxonomy" id="264462"/>
    <lineage>
        <taxon>Bacteria</taxon>
        <taxon>Pseudomonadati</taxon>
        <taxon>Bdellovibrionota</taxon>
        <taxon>Bdellovibrionia</taxon>
        <taxon>Bdellovibrionales</taxon>
        <taxon>Pseudobdellovibrionaceae</taxon>
        <taxon>Bdellovibrio</taxon>
    </lineage>
</organism>
<name>Q6ML50_BDEBA</name>
<reference evidence="2 3" key="1">
    <citation type="journal article" date="2004" name="Science">
        <title>A predator unmasked: life cycle of Bdellovibrio bacteriovorus from a genomic perspective.</title>
        <authorList>
            <person name="Rendulic S."/>
            <person name="Jagtap P."/>
            <person name="Rosinus A."/>
            <person name="Eppinger M."/>
            <person name="Baar C."/>
            <person name="Lanz C."/>
            <person name="Keller H."/>
            <person name="Lambert C."/>
            <person name="Evans K.J."/>
            <person name="Goesmann A."/>
            <person name="Meyer F."/>
            <person name="Sockett R.E."/>
            <person name="Schuster S.C."/>
        </authorList>
    </citation>
    <scope>NUCLEOTIDE SEQUENCE [LARGE SCALE GENOMIC DNA]</scope>
    <source>
        <strain evidence="3">ATCC 15356 / DSM 50701 / NCIMB 9529 / HD100</strain>
    </source>
</reference>
<feature type="chain" id="PRO_5004276423" evidence="1">
    <location>
        <begin position="20"/>
        <end position="158"/>
    </location>
</feature>